<comment type="caution">
    <text evidence="2">The sequence shown here is derived from an EMBL/GenBank/DDBJ whole genome shotgun (WGS) entry which is preliminary data.</text>
</comment>
<dbReference type="CDD" id="cd02440">
    <property type="entry name" value="AdoMet_MTases"/>
    <property type="match status" value="1"/>
</dbReference>
<keyword evidence="3" id="KW-1185">Reference proteome</keyword>
<dbReference type="AlphaFoldDB" id="A0A916UGZ3"/>
<evidence type="ECO:0000313" key="2">
    <source>
        <dbReference type="EMBL" id="GGC73358.1"/>
    </source>
</evidence>
<organism evidence="2 3">
    <name type="scientific">Hoyosella rhizosphaerae</name>
    <dbReference type="NCBI Taxonomy" id="1755582"/>
    <lineage>
        <taxon>Bacteria</taxon>
        <taxon>Bacillati</taxon>
        <taxon>Actinomycetota</taxon>
        <taxon>Actinomycetes</taxon>
        <taxon>Mycobacteriales</taxon>
        <taxon>Hoyosellaceae</taxon>
        <taxon>Hoyosella</taxon>
    </lineage>
</organism>
<dbReference type="PANTHER" id="PTHR43317:SF1">
    <property type="entry name" value="THERMOSPERMINE SYNTHASE ACAULIS5"/>
    <property type="match status" value="1"/>
</dbReference>
<reference evidence="2" key="2">
    <citation type="submission" date="2020-09" db="EMBL/GenBank/DDBJ databases">
        <authorList>
            <person name="Sun Q."/>
            <person name="Zhou Y."/>
        </authorList>
    </citation>
    <scope>NUCLEOTIDE SEQUENCE</scope>
    <source>
        <strain evidence="2">CGMCC 1.15478</strain>
    </source>
</reference>
<keyword evidence="1" id="KW-0620">Polyamine biosynthesis</keyword>
<dbReference type="InterPro" id="IPR029063">
    <property type="entry name" value="SAM-dependent_MTases_sf"/>
</dbReference>
<dbReference type="PANTHER" id="PTHR43317">
    <property type="entry name" value="THERMOSPERMINE SYNTHASE ACAULIS5"/>
    <property type="match status" value="1"/>
</dbReference>
<protein>
    <submittedName>
        <fullName evidence="2">Spermidine synthase</fullName>
    </submittedName>
</protein>
<dbReference type="Gene3D" id="3.40.50.150">
    <property type="entry name" value="Vaccinia Virus protein VP39"/>
    <property type="match status" value="1"/>
</dbReference>
<accession>A0A916UGZ3</accession>
<proteinExistence type="predicted"/>
<sequence>MTRQSRRTGSRTASLAGGAHAIDTGTCELVQDGTGGWLVNINGVPSSHIPSPHIALDDLRALEFGYMRWAASAILCRWSEKSEMLRVLHLGGGACTLPRYVGEAFPAARQVVVEIDGEVARLAREWSDLPRAPRLRIRVGDAREVVAQLQAATRDVIIRDVFAGDETPAALCTTEFLGDVRRVLVPGGMYIANCGSVRGLRAAREDCARTVEQFEHVLVVAEQATVKGRRPGNVVLVASDSPLDAVALAAKVRGGASTAVVLEGDGVRGFCG</sequence>
<evidence type="ECO:0000313" key="3">
    <source>
        <dbReference type="Proteomes" id="UP000641514"/>
    </source>
</evidence>
<dbReference type="GO" id="GO:0006596">
    <property type="term" value="P:polyamine biosynthetic process"/>
    <property type="evidence" value="ECO:0007669"/>
    <property type="project" value="UniProtKB-KW"/>
</dbReference>
<dbReference type="EMBL" id="BMJH01000003">
    <property type="protein sequence ID" value="GGC73358.1"/>
    <property type="molecule type" value="Genomic_DNA"/>
</dbReference>
<dbReference type="RefSeq" id="WP_188676236.1">
    <property type="nucleotide sequence ID" value="NZ_BMJH01000003.1"/>
</dbReference>
<dbReference type="NCBIfam" id="NF037959">
    <property type="entry name" value="MFS_SpdSyn"/>
    <property type="match status" value="1"/>
</dbReference>
<reference evidence="2" key="1">
    <citation type="journal article" date="2014" name="Int. J. Syst. Evol. Microbiol.">
        <title>Complete genome sequence of Corynebacterium casei LMG S-19264T (=DSM 44701T), isolated from a smear-ripened cheese.</title>
        <authorList>
            <consortium name="US DOE Joint Genome Institute (JGI-PGF)"/>
            <person name="Walter F."/>
            <person name="Albersmeier A."/>
            <person name="Kalinowski J."/>
            <person name="Ruckert C."/>
        </authorList>
    </citation>
    <scope>NUCLEOTIDE SEQUENCE</scope>
    <source>
        <strain evidence="2">CGMCC 1.15478</strain>
    </source>
</reference>
<dbReference type="Proteomes" id="UP000641514">
    <property type="component" value="Unassembled WGS sequence"/>
</dbReference>
<gene>
    <name evidence="2" type="ORF">GCM10011410_28100</name>
</gene>
<name>A0A916UGZ3_9ACTN</name>
<dbReference type="SUPFAM" id="SSF53335">
    <property type="entry name" value="S-adenosyl-L-methionine-dependent methyltransferases"/>
    <property type="match status" value="1"/>
</dbReference>
<dbReference type="Pfam" id="PF01564">
    <property type="entry name" value="Spermine_synth"/>
    <property type="match status" value="1"/>
</dbReference>
<evidence type="ECO:0000256" key="1">
    <source>
        <dbReference type="ARBA" id="ARBA00023115"/>
    </source>
</evidence>